<proteinExistence type="inferred from homology"/>
<evidence type="ECO:0000256" key="9">
    <source>
        <dbReference type="ARBA" id="ARBA00022833"/>
    </source>
</evidence>
<dbReference type="InterPro" id="IPR041816">
    <property type="entry name" value="Dbr1_N"/>
</dbReference>
<feature type="region of interest" description="Disordered" evidence="13">
    <location>
        <begin position="480"/>
        <end position="507"/>
    </location>
</feature>
<comment type="subcellular location">
    <subcellularLocation>
        <location evidence="4">Nucleus</location>
    </subcellularLocation>
</comment>
<dbReference type="Gene3D" id="3.60.21.10">
    <property type="match status" value="1"/>
</dbReference>
<name>A0A1M8A3F7_MALS4</name>
<keyword evidence="9" id="KW-0862">Zinc</keyword>
<accession>A0A1M8A3F7</accession>
<keyword evidence="11" id="KW-0464">Manganese</keyword>
<dbReference type="PANTHER" id="PTHR12849">
    <property type="entry name" value="RNA LARIAT DEBRANCHING ENZYME"/>
    <property type="match status" value="1"/>
</dbReference>
<feature type="region of interest" description="Disordered" evidence="13">
    <location>
        <begin position="278"/>
        <end position="310"/>
    </location>
</feature>
<dbReference type="GO" id="GO:0000398">
    <property type="term" value="P:mRNA splicing, via spliceosome"/>
    <property type="evidence" value="ECO:0007669"/>
    <property type="project" value="TreeGrafter"/>
</dbReference>
<dbReference type="InterPro" id="IPR029052">
    <property type="entry name" value="Metallo-depent_PP-like"/>
</dbReference>
<evidence type="ECO:0000256" key="4">
    <source>
        <dbReference type="ARBA" id="ARBA00004123"/>
    </source>
</evidence>
<evidence type="ECO:0000256" key="10">
    <source>
        <dbReference type="ARBA" id="ARBA00023004"/>
    </source>
</evidence>
<evidence type="ECO:0000256" key="7">
    <source>
        <dbReference type="ARBA" id="ARBA00022723"/>
    </source>
</evidence>
<evidence type="ECO:0000256" key="13">
    <source>
        <dbReference type="SAM" id="MobiDB-lite"/>
    </source>
</evidence>
<dbReference type="CDD" id="cd00844">
    <property type="entry name" value="MPP_Dbr1_N"/>
    <property type="match status" value="1"/>
</dbReference>
<feature type="domain" description="Lariat debranching enzyme C-terminal" evidence="14">
    <location>
        <begin position="305"/>
        <end position="452"/>
    </location>
</feature>
<dbReference type="Pfam" id="PF05011">
    <property type="entry name" value="DBR1"/>
    <property type="match status" value="1"/>
</dbReference>
<reference evidence="16" key="1">
    <citation type="journal article" date="2017" name="Nucleic Acids Res.">
        <title>Proteogenomics produces comprehensive and highly accurate protein-coding gene annotation in a complete genome assembly of Malassezia sympodialis.</title>
        <authorList>
            <person name="Zhu Y."/>
            <person name="Engstroem P.G."/>
            <person name="Tellgren-Roth C."/>
            <person name="Baudo C.D."/>
            <person name="Kennell J.C."/>
            <person name="Sun S."/>
            <person name="Billmyre R.B."/>
            <person name="Schroeder M.S."/>
            <person name="Andersson A."/>
            <person name="Holm T."/>
            <person name="Sigurgeirsson B."/>
            <person name="Wu G."/>
            <person name="Sankaranarayanan S.R."/>
            <person name="Siddharthan R."/>
            <person name="Sanyal K."/>
            <person name="Lundeberg J."/>
            <person name="Nystedt B."/>
            <person name="Boekhout T."/>
            <person name="Dawson T.L. Jr."/>
            <person name="Heitman J."/>
            <person name="Scheynius A."/>
            <person name="Lehtioe J."/>
        </authorList>
    </citation>
    <scope>NUCLEOTIDE SEQUENCE [LARGE SCALE GENOMIC DNA]</scope>
    <source>
        <strain evidence="16">ATCC 42132</strain>
    </source>
</reference>
<sequence length="507" mass="56917">MDPEDPSRSLCAQAQIAASSVSQPNKMHGLRLHTLVTMKIAVEGCLHGELDAIYRDILENERETGEQVDLVLLCGDIQALRSEADLPSLAVPEKYKRLGDFPSYYSGEKTAPILTLVIGGNHEASNYMWELYYGGWIAPNIYYMGSSGCVEVNGLVIAAASGIYKSHDYMRGRFERQPYSMSDLRSMYHTRAFDIAKLSLLSSPDIFMSHDWPNGVEQWGDVQELIRKKPFFREEILSSSLGSPPLQTLLYELQPRYWFSAHLHVRFAAHVMHGHAPSGTSLAGTSNPEALDINDVDDENDSDGIAEDTDVPSRTTEFLALSKCTPRGDYLHFFHLDAPEAAPPSKIGERSQVTFRFHEPWLAITKAMDPYFSLQRYQQPIPPIQDKGLRDSLTREEKSLATRWASAGKHALDIRQVQSFSRTAPLNDSTPAIYRNPQTAAFCEWLGIPNRINIQSMPEMTPMNTDLNDPCSPSNEVARIRQAAFDRKRKRAQGPAQPARNTERVSK</sequence>
<keyword evidence="12" id="KW-0539">Nucleus</keyword>
<dbReference type="STRING" id="1230383.A0A1M8A3F7"/>
<dbReference type="Proteomes" id="UP000186303">
    <property type="component" value="Chromosome 2"/>
</dbReference>
<evidence type="ECO:0000256" key="3">
    <source>
        <dbReference type="ARBA" id="ARBA00001954"/>
    </source>
</evidence>
<dbReference type="InterPro" id="IPR007708">
    <property type="entry name" value="DBR1_C"/>
</dbReference>
<evidence type="ECO:0000256" key="12">
    <source>
        <dbReference type="ARBA" id="ARBA00023242"/>
    </source>
</evidence>
<evidence type="ECO:0000256" key="2">
    <source>
        <dbReference type="ARBA" id="ARBA00001947"/>
    </source>
</evidence>
<keyword evidence="6" id="KW-0507">mRNA processing</keyword>
<comment type="cofactor">
    <cofactor evidence="1">
        <name>Mn(2+)</name>
        <dbReference type="ChEBI" id="CHEBI:29035"/>
    </cofactor>
</comment>
<feature type="compositionally biased region" description="Acidic residues" evidence="13">
    <location>
        <begin position="292"/>
        <end position="310"/>
    </location>
</feature>
<keyword evidence="7" id="KW-0479">Metal-binding</keyword>
<evidence type="ECO:0000313" key="16">
    <source>
        <dbReference type="Proteomes" id="UP000186303"/>
    </source>
</evidence>
<evidence type="ECO:0000256" key="1">
    <source>
        <dbReference type="ARBA" id="ARBA00001936"/>
    </source>
</evidence>
<dbReference type="EMBL" id="LT671822">
    <property type="protein sequence ID" value="SHO76965.1"/>
    <property type="molecule type" value="Genomic_DNA"/>
</dbReference>
<comment type="similarity">
    <text evidence="5">Belongs to the lariat debranching enzyme family.</text>
</comment>
<dbReference type="GO" id="GO:0046872">
    <property type="term" value="F:metal ion binding"/>
    <property type="evidence" value="ECO:0007669"/>
    <property type="project" value="UniProtKB-KW"/>
</dbReference>
<organism evidence="15 16">
    <name type="scientific">Malassezia sympodialis (strain ATCC 42132)</name>
    <name type="common">Atopic eczema-associated yeast</name>
    <dbReference type="NCBI Taxonomy" id="1230383"/>
    <lineage>
        <taxon>Eukaryota</taxon>
        <taxon>Fungi</taxon>
        <taxon>Dikarya</taxon>
        <taxon>Basidiomycota</taxon>
        <taxon>Ustilaginomycotina</taxon>
        <taxon>Malasseziomycetes</taxon>
        <taxon>Malasseziales</taxon>
        <taxon>Malasseziaceae</taxon>
        <taxon>Malassezia</taxon>
    </lineage>
</organism>
<comment type="cofactor">
    <cofactor evidence="3">
        <name>Fe(2+)</name>
        <dbReference type="ChEBI" id="CHEBI:29033"/>
    </cofactor>
</comment>
<evidence type="ECO:0000259" key="14">
    <source>
        <dbReference type="SMART" id="SM01124"/>
    </source>
</evidence>
<dbReference type="OMA" id="DWPNGVE"/>
<keyword evidence="8" id="KW-0378">Hydrolase</keyword>
<dbReference type="SUPFAM" id="SSF56300">
    <property type="entry name" value="Metallo-dependent phosphatases"/>
    <property type="match status" value="1"/>
</dbReference>
<dbReference type="AlphaFoldDB" id="A0A1M8A3F7"/>
<dbReference type="InterPro" id="IPR004843">
    <property type="entry name" value="Calcineurin-like_PHP"/>
</dbReference>
<dbReference type="OrthoDB" id="407609at2759"/>
<protein>
    <submittedName>
        <fullName evidence="15">Similar to S.cerevisiae protein DBR1 (RNA lariat debranching enzyme)</fullName>
    </submittedName>
</protein>
<comment type="cofactor">
    <cofactor evidence="2">
        <name>Zn(2+)</name>
        <dbReference type="ChEBI" id="CHEBI:29105"/>
    </cofactor>
</comment>
<keyword evidence="16" id="KW-1185">Reference proteome</keyword>
<evidence type="ECO:0000256" key="6">
    <source>
        <dbReference type="ARBA" id="ARBA00022664"/>
    </source>
</evidence>
<feature type="compositionally biased region" description="Polar residues" evidence="13">
    <location>
        <begin position="278"/>
        <end position="288"/>
    </location>
</feature>
<dbReference type="VEuPathDB" id="FungiDB:MSYG_1304"/>
<evidence type="ECO:0000256" key="5">
    <source>
        <dbReference type="ARBA" id="ARBA00006045"/>
    </source>
</evidence>
<gene>
    <name evidence="15" type="ORF">MSYG_1304</name>
</gene>
<dbReference type="Pfam" id="PF00149">
    <property type="entry name" value="Metallophos"/>
    <property type="match status" value="1"/>
</dbReference>
<evidence type="ECO:0000256" key="11">
    <source>
        <dbReference type="ARBA" id="ARBA00023211"/>
    </source>
</evidence>
<dbReference type="GO" id="GO:0005634">
    <property type="term" value="C:nucleus"/>
    <property type="evidence" value="ECO:0007669"/>
    <property type="project" value="UniProtKB-SubCell"/>
</dbReference>
<dbReference type="GO" id="GO:0008419">
    <property type="term" value="F:RNA lariat debranching enzyme activity"/>
    <property type="evidence" value="ECO:0007669"/>
    <property type="project" value="TreeGrafter"/>
</dbReference>
<dbReference type="PANTHER" id="PTHR12849:SF0">
    <property type="entry name" value="LARIAT DEBRANCHING ENZYME"/>
    <property type="match status" value="1"/>
</dbReference>
<evidence type="ECO:0000313" key="15">
    <source>
        <dbReference type="EMBL" id="SHO76965.1"/>
    </source>
</evidence>
<keyword evidence="10" id="KW-0408">Iron</keyword>
<dbReference type="SMART" id="SM01124">
    <property type="entry name" value="DBR1"/>
    <property type="match status" value="1"/>
</dbReference>
<evidence type="ECO:0000256" key="8">
    <source>
        <dbReference type="ARBA" id="ARBA00022801"/>
    </source>
</evidence>